<organism evidence="2 3">
    <name type="scientific">Sphingomonas canadensis</name>
    <dbReference type="NCBI Taxonomy" id="1219257"/>
    <lineage>
        <taxon>Bacteria</taxon>
        <taxon>Pseudomonadati</taxon>
        <taxon>Pseudomonadota</taxon>
        <taxon>Alphaproteobacteria</taxon>
        <taxon>Sphingomonadales</taxon>
        <taxon>Sphingomonadaceae</taxon>
        <taxon>Sphingomonas</taxon>
    </lineage>
</organism>
<gene>
    <name evidence="2" type="ORF">ACFQ1E_19145</name>
</gene>
<accession>A0ABW3HAI5</accession>
<feature type="transmembrane region" description="Helical" evidence="1">
    <location>
        <begin position="39"/>
        <end position="57"/>
    </location>
</feature>
<evidence type="ECO:0000256" key="1">
    <source>
        <dbReference type="SAM" id="Phobius"/>
    </source>
</evidence>
<comment type="caution">
    <text evidence="2">The sequence shown here is derived from an EMBL/GenBank/DDBJ whole genome shotgun (WGS) entry which is preliminary data.</text>
</comment>
<proteinExistence type="predicted"/>
<reference evidence="3" key="1">
    <citation type="journal article" date="2019" name="Int. J. Syst. Evol. Microbiol.">
        <title>The Global Catalogue of Microorganisms (GCM) 10K type strain sequencing project: providing services to taxonomists for standard genome sequencing and annotation.</title>
        <authorList>
            <consortium name="The Broad Institute Genomics Platform"/>
            <consortium name="The Broad Institute Genome Sequencing Center for Infectious Disease"/>
            <person name="Wu L."/>
            <person name="Ma J."/>
        </authorList>
    </citation>
    <scope>NUCLEOTIDE SEQUENCE [LARGE SCALE GENOMIC DNA]</scope>
    <source>
        <strain evidence="3">CCUG 62982</strain>
    </source>
</reference>
<protein>
    <recommendedName>
        <fullName evidence="4">HIG1 domain-containing protein</fullName>
    </recommendedName>
</protein>
<dbReference type="EMBL" id="JBHTJG010000013">
    <property type="protein sequence ID" value="MFD0948463.1"/>
    <property type="molecule type" value="Genomic_DNA"/>
</dbReference>
<name>A0ABW3HAI5_9SPHN</name>
<dbReference type="Proteomes" id="UP001596977">
    <property type="component" value="Unassembled WGS sequence"/>
</dbReference>
<feature type="transmembrane region" description="Helical" evidence="1">
    <location>
        <begin position="6"/>
        <end position="27"/>
    </location>
</feature>
<evidence type="ECO:0000313" key="2">
    <source>
        <dbReference type="EMBL" id="MFD0948463.1"/>
    </source>
</evidence>
<keyword evidence="1" id="KW-1133">Transmembrane helix</keyword>
<keyword evidence="1" id="KW-0812">Transmembrane</keyword>
<dbReference type="RefSeq" id="WP_264946409.1">
    <property type="nucleotide sequence ID" value="NZ_JAPDRA010000013.1"/>
</dbReference>
<evidence type="ECO:0000313" key="3">
    <source>
        <dbReference type="Proteomes" id="UP001596977"/>
    </source>
</evidence>
<sequence>MTGGTLLILLLGIMLAGFGALTMRRAARGGAPAARRRGIYLMLTGDVLLIAAVFQILRGAA</sequence>
<keyword evidence="1" id="KW-0472">Membrane</keyword>
<evidence type="ECO:0008006" key="4">
    <source>
        <dbReference type="Google" id="ProtNLM"/>
    </source>
</evidence>
<keyword evidence="3" id="KW-1185">Reference proteome</keyword>